<dbReference type="AlphaFoldDB" id="K0RLC0"/>
<sequence>MKSGRVSLVSLVSLSTRLSTSTWLVGRCFLLTVACYLPQHRALAPACRQRKHRHAERIHSLRSSEPGRSVGDVTGNLHGGKYQFYDQYIAGGSLAGREFAESLYSGPGCGGDDNVIESDDENADLSMWVQRLVDPNEQRDRPFVGTLSFDNDARIHRVTIKNDERSWEKFHAFVLPMEEDVSECFEICPTSGSLAPRGGTTNACDETKPYSDSANVSIKWKGDGNAGREIMFVVGTEAEVWRYHVETPTK</sequence>
<evidence type="ECO:0000313" key="1">
    <source>
        <dbReference type="EMBL" id="EJK47507.1"/>
    </source>
</evidence>
<accession>K0RLC0</accession>
<dbReference type="EMBL" id="AGNL01046881">
    <property type="protein sequence ID" value="EJK47507.1"/>
    <property type="molecule type" value="Genomic_DNA"/>
</dbReference>
<comment type="caution">
    <text evidence="1">The sequence shown here is derived from an EMBL/GenBank/DDBJ whole genome shotgun (WGS) entry which is preliminary data.</text>
</comment>
<reference evidence="1 2" key="1">
    <citation type="journal article" date="2012" name="Genome Biol.">
        <title>Genome and low-iron response of an oceanic diatom adapted to chronic iron limitation.</title>
        <authorList>
            <person name="Lommer M."/>
            <person name="Specht M."/>
            <person name="Roy A.S."/>
            <person name="Kraemer L."/>
            <person name="Andreson R."/>
            <person name="Gutowska M.A."/>
            <person name="Wolf J."/>
            <person name="Bergner S.V."/>
            <person name="Schilhabel M.B."/>
            <person name="Klostermeier U.C."/>
            <person name="Beiko R.G."/>
            <person name="Rosenstiel P."/>
            <person name="Hippler M."/>
            <person name="Laroche J."/>
        </authorList>
    </citation>
    <scope>NUCLEOTIDE SEQUENCE [LARGE SCALE GENOMIC DNA]</scope>
    <source>
        <strain evidence="1 2">CCMP1005</strain>
    </source>
</reference>
<gene>
    <name evidence="1" type="ORF">THAOC_33763</name>
</gene>
<dbReference type="OrthoDB" id="48210at2759"/>
<name>K0RLC0_THAOC</name>
<organism evidence="1 2">
    <name type="scientific">Thalassiosira oceanica</name>
    <name type="common">Marine diatom</name>
    <dbReference type="NCBI Taxonomy" id="159749"/>
    <lineage>
        <taxon>Eukaryota</taxon>
        <taxon>Sar</taxon>
        <taxon>Stramenopiles</taxon>
        <taxon>Ochrophyta</taxon>
        <taxon>Bacillariophyta</taxon>
        <taxon>Coscinodiscophyceae</taxon>
        <taxon>Thalassiosirophycidae</taxon>
        <taxon>Thalassiosirales</taxon>
        <taxon>Thalassiosiraceae</taxon>
        <taxon>Thalassiosira</taxon>
    </lineage>
</organism>
<evidence type="ECO:0000313" key="2">
    <source>
        <dbReference type="Proteomes" id="UP000266841"/>
    </source>
</evidence>
<proteinExistence type="predicted"/>
<keyword evidence="2" id="KW-1185">Reference proteome</keyword>
<dbReference type="Proteomes" id="UP000266841">
    <property type="component" value="Unassembled WGS sequence"/>
</dbReference>
<protein>
    <submittedName>
        <fullName evidence="1">Uncharacterized protein</fullName>
    </submittedName>
</protein>